<evidence type="ECO:0000256" key="2">
    <source>
        <dbReference type="ARBA" id="ARBA00022485"/>
    </source>
</evidence>
<dbReference type="RefSeq" id="WP_012966603.1">
    <property type="nucleotide sequence ID" value="NC_013849.1"/>
</dbReference>
<dbReference type="GO" id="GO:0046872">
    <property type="term" value="F:metal ion binding"/>
    <property type="evidence" value="ECO:0007669"/>
    <property type="project" value="UniProtKB-KW"/>
</dbReference>
<dbReference type="Proteomes" id="UP000002613">
    <property type="component" value="Chromosome"/>
</dbReference>
<dbReference type="HOGENOM" id="CLU_009273_4_0_2"/>
<keyword evidence="2" id="KW-0004">4Fe-4S</keyword>
<reference evidence="8 9" key="2">
    <citation type="journal article" date="2011" name="Stand. Genomic Sci.">
        <title>Complete genome sequence of Ferroglobus placidus AEDII12DO.</title>
        <authorList>
            <person name="Anderson I."/>
            <person name="Risso C."/>
            <person name="Holmes D."/>
            <person name="Lucas S."/>
            <person name="Copeland A."/>
            <person name="Lapidus A."/>
            <person name="Cheng J.F."/>
            <person name="Bruce D."/>
            <person name="Goodwin L."/>
            <person name="Pitluck S."/>
            <person name="Saunders E."/>
            <person name="Brettin T."/>
            <person name="Detter J.C."/>
            <person name="Han C."/>
            <person name="Tapia R."/>
            <person name="Larimer F."/>
            <person name="Land M."/>
            <person name="Hauser L."/>
            <person name="Woyke T."/>
            <person name="Lovley D."/>
            <person name="Kyrpides N."/>
            <person name="Ivanova N."/>
        </authorList>
    </citation>
    <scope>NUCLEOTIDE SEQUENCE [LARGE SCALE GENOMIC DNA]</scope>
    <source>
        <strain evidence="9">DSM 10642 / AEDII12DO</strain>
    </source>
</reference>
<evidence type="ECO:0000256" key="1">
    <source>
        <dbReference type="ARBA" id="ARBA00001966"/>
    </source>
</evidence>
<keyword evidence="3" id="KW-0949">S-adenosyl-L-methionine</keyword>
<dbReference type="AlphaFoldDB" id="D3S0M4"/>
<dbReference type="NCBIfam" id="TIGR04053">
    <property type="entry name" value="TIGR04053 family radical SAM/SPASM domain-containing protein"/>
    <property type="match status" value="1"/>
</dbReference>
<keyword evidence="6" id="KW-0411">Iron-sulfur</keyword>
<evidence type="ECO:0000259" key="7">
    <source>
        <dbReference type="PROSITE" id="PS51918"/>
    </source>
</evidence>
<dbReference type="InterPro" id="IPR050377">
    <property type="entry name" value="Radical_SAM_PqqE_MftC-like"/>
</dbReference>
<evidence type="ECO:0000256" key="4">
    <source>
        <dbReference type="ARBA" id="ARBA00022723"/>
    </source>
</evidence>
<evidence type="ECO:0000256" key="6">
    <source>
        <dbReference type="ARBA" id="ARBA00023014"/>
    </source>
</evidence>
<keyword evidence="5" id="KW-0408">Iron</keyword>
<dbReference type="PANTHER" id="PTHR11228:SF34">
    <property type="entry name" value="TUNGSTEN-CONTAINING ALDEHYDE FERREDOXIN OXIDOREDUCTASE COFACTOR MODIFYING PROTEIN"/>
    <property type="match status" value="1"/>
</dbReference>
<dbReference type="CDD" id="cd01335">
    <property type="entry name" value="Radical_SAM"/>
    <property type="match status" value="1"/>
</dbReference>
<evidence type="ECO:0000313" key="9">
    <source>
        <dbReference type="Proteomes" id="UP000002613"/>
    </source>
</evidence>
<dbReference type="InterPro" id="IPR023885">
    <property type="entry name" value="4Fe4S-binding_SPASM_dom"/>
</dbReference>
<dbReference type="CDD" id="cd21123">
    <property type="entry name" value="SPASM_MftC-like"/>
    <property type="match status" value="1"/>
</dbReference>
<dbReference type="InterPro" id="IPR013785">
    <property type="entry name" value="Aldolase_TIM"/>
</dbReference>
<dbReference type="GO" id="GO:0003824">
    <property type="term" value="F:catalytic activity"/>
    <property type="evidence" value="ECO:0007669"/>
    <property type="project" value="InterPro"/>
</dbReference>
<evidence type="ECO:0000256" key="5">
    <source>
        <dbReference type="ARBA" id="ARBA00023004"/>
    </source>
</evidence>
<dbReference type="GO" id="GO:0051539">
    <property type="term" value="F:4 iron, 4 sulfur cluster binding"/>
    <property type="evidence" value="ECO:0007669"/>
    <property type="project" value="UniProtKB-KW"/>
</dbReference>
<dbReference type="NCBIfam" id="TIGR04085">
    <property type="entry name" value="rSAM_more_4Fe4S"/>
    <property type="match status" value="1"/>
</dbReference>
<sequence length="381" mass="43271">MFDITKKPFIVFWELTRACMLACKHCRAKAQKKRHPDELTTEEAYKVVDQLKEFGEPYPLLVITGGDPLMRDDVFDIIEYASKNGIRTAIAFSGTKLATKQKLEKLKEAGVARIAISLDGSNPEIHDYFRGVTGTFETSLEILEMAKEIGISRQINTTVTTFNMLDLPNIMRIGIDYEIALWDVFFIVPTGRAKVEYMPSSQEFEDVLNFLYDVSKLTPLNVKSSAATHLRRVEQMRDRGIYDLPHGELYYKLRSKLDGFEAKPKEIVSGAYGRSLADGIRRMMGITDGRGMFFISHVGEVYPSGFLPIQAGNVREKSLKEIYMNSKIFVELKNPDMLKGKCGVCEYRRICGGSRARAYAMTGDYLAEEPRCIYVPKKLRQ</sequence>
<dbReference type="PaxDb" id="589924-Ferp_2134"/>
<dbReference type="Gene3D" id="3.20.20.70">
    <property type="entry name" value="Aldolase class I"/>
    <property type="match status" value="1"/>
</dbReference>
<accession>D3S0M4</accession>
<keyword evidence="4" id="KW-0479">Metal-binding</keyword>
<name>D3S0M4_FERPA</name>
<evidence type="ECO:0000256" key="3">
    <source>
        <dbReference type="ARBA" id="ARBA00022691"/>
    </source>
</evidence>
<dbReference type="SFLD" id="SFLDG01067">
    <property type="entry name" value="SPASM/twitch_domain_containing"/>
    <property type="match status" value="1"/>
</dbReference>
<dbReference type="PROSITE" id="PS51918">
    <property type="entry name" value="RADICAL_SAM"/>
    <property type="match status" value="1"/>
</dbReference>
<keyword evidence="9" id="KW-1185">Reference proteome</keyword>
<dbReference type="SUPFAM" id="SSF102114">
    <property type="entry name" value="Radical SAM enzymes"/>
    <property type="match status" value="1"/>
</dbReference>
<dbReference type="eggNOG" id="arCOG00940">
    <property type="taxonomic scope" value="Archaea"/>
</dbReference>
<dbReference type="Pfam" id="PF04055">
    <property type="entry name" value="Radical_SAM"/>
    <property type="match status" value="1"/>
</dbReference>
<dbReference type="PIRSF" id="PIRSF037420">
    <property type="entry name" value="PQQ_syn_pqqE"/>
    <property type="match status" value="1"/>
</dbReference>
<protein>
    <submittedName>
        <fullName evidence="8">Radical SAM domain protein</fullName>
    </submittedName>
</protein>
<comment type="cofactor">
    <cofactor evidence="1">
        <name>[4Fe-4S] cluster</name>
        <dbReference type="ChEBI" id="CHEBI:49883"/>
    </cofactor>
</comment>
<dbReference type="EMBL" id="CP001899">
    <property type="protein sequence ID" value="ADC66265.1"/>
    <property type="molecule type" value="Genomic_DNA"/>
</dbReference>
<organism evidence="8 9">
    <name type="scientific">Ferroglobus placidus (strain DSM 10642 / AEDII12DO)</name>
    <dbReference type="NCBI Taxonomy" id="589924"/>
    <lineage>
        <taxon>Archaea</taxon>
        <taxon>Methanobacteriati</taxon>
        <taxon>Methanobacteriota</taxon>
        <taxon>Archaeoglobi</taxon>
        <taxon>Archaeoglobales</taxon>
        <taxon>Archaeoglobaceae</taxon>
        <taxon>Ferroglobus</taxon>
    </lineage>
</organism>
<gene>
    <name evidence="8" type="ordered locus">Ferp_2134</name>
</gene>
<dbReference type="InterPro" id="IPR017200">
    <property type="entry name" value="PqqE-like"/>
</dbReference>
<dbReference type="GeneID" id="8779671"/>
<reference evidence="9" key="1">
    <citation type="submission" date="2010-02" db="EMBL/GenBank/DDBJ databases">
        <title>Complete sequence of Ferroglobus placidus DSM 10642.</title>
        <authorList>
            <consortium name="US DOE Joint Genome Institute"/>
            <person name="Lucas S."/>
            <person name="Copeland A."/>
            <person name="Lapidus A."/>
            <person name="Cheng J.-F."/>
            <person name="Bruce D."/>
            <person name="Goodwin L."/>
            <person name="Pitluck S."/>
            <person name="Saunders E."/>
            <person name="Brettin T."/>
            <person name="Detter J.C."/>
            <person name="Han C."/>
            <person name="Tapia R."/>
            <person name="Larimer F."/>
            <person name="Land M."/>
            <person name="Hauser L."/>
            <person name="Kyrpides N."/>
            <person name="Ivanova N."/>
            <person name="Holmes D."/>
            <person name="Lovley D."/>
            <person name="Kyrpides N."/>
            <person name="Anderson I.J."/>
            <person name="Woyke T."/>
        </authorList>
    </citation>
    <scope>NUCLEOTIDE SEQUENCE [LARGE SCALE GENOMIC DNA]</scope>
    <source>
        <strain evidence="9">DSM 10642 / AEDII12DO</strain>
    </source>
</reference>
<dbReference type="KEGG" id="fpl:Ferp_2134"/>
<dbReference type="OrthoDB" id="30736at2157"/>
<evidence type="ECO:0000313" key="8">
    <source>
        <dbReference type="EMBL" id="ADC66265.1"/>
    </source>
</evidence>
<dbReference type="PANTHER" id="PTHR11228">
    <property type="entry name" value="RADICAL SAM DOMAIN PROTEIN"/>
    <property type="match status" value="1"/>
</dbReference>
<dbReference type="STRING" id="589924.Ferp_2134"/>
<dbReference type="InterPro" id="IPR007197">
    <property type="entry name" value="rSAM"/>
</dbReference>
<dbReference type="InterPro" id="IPR006638">
    <property type="entry name" value="Elp3/MiaA/NifB-like_rSAM"/>
</dbReference>
<dbReference type="InterPro" id="IPR058240">
    <property type="entry name" value="rSAM_sf"/>
</dbReference>
<proteinExistence type="predicted"/>
<dbReference type="SFLD" id="SFLDS00029">
    <property type="entry name" value="Radical_SAM"/>
    <property type="match status" value="1"/>
</dbReference>
<feature type="domain" description="Radical SAM core" evidence="7">
    <location>
        <begin position="5"/>
        <end position="242"/>
    </location>
</feature>
<dbReference type="SFLD" id="SFLDG01386">
    <property type="entry name" value="main_SPASM_domain-containing"/>
    <property type="match status" value="1"/>
</dbReference>
<dbReference type="SMART" id="SM00729">
    <property type="entry name" value="Elp3"/>
    <property type="match status" value="1"/>
</dbReference>